<evidence type="ECO:0000313" key="2">
    <source>
        <dbReference type="Proteomes" id="UP001152888"/>
    </source>
</evidence>
<sequence length="91" mass="10358">MNVERLLGDEIQYELRIRNLPVYRTVAENRATLRSALRCERQGLIGLTPSASGLSAQEEYAICANKLGDLRVDITRFDISNKVNEYKRIST</sequence>
<dbReference type="EMBL" id="CAKOFQ010008123">
    <property type="protein sequence ID" value="CAH2011886.1"/>
    <property type="molecule type" value="Genomic_DNA"/>
</dbReference>
<gene>
    <name evidence="1" type="ORF">ACAOBT_LOCUS32474</name>
</gene>
<reference evidence="1" key="1">
    <citation type="submission" date="2022-03" db="EMBL/GenBank/DDBJ databases">
        <authorList>
            <person name="Sayadi A."/>
        </authorList>
    </citation>
    <scope>NUCLEOTIDE SEQUENCE</scope>
</reference>
<keyword evidence="2" id="KW-1185">Reference proteome</keyword>
<accession>A0A9P0MEP8</accession>
<dbReference type="Proteomes" id="UP001152888">
    <property type="component" value="Unassembled WGS sequence"/>
</dbReference>
<evidence type="ECO:0000313" key="1">
    <source>
        <dbReference type="EMBL" id="CAH2011886.1"/>
    </source>
</evidence>
<dbReference type="OrthoDB" id="6747041at2759"/>
<name>A0A9P0MEP8_ACAOB</name>
<protein>
    <submittedName>
        <fullName evidence="1">Uncharacterized protein</fullName>
    </submittedName>
</protein>
<dbReference type="AlphaFoldDB" id="A0A9P0MEP8"/>
<proteinExistence type="predicted"/>
<comment type="caution">
    <text evidence="1">The sequence shown here is derived from an EMBL/GenBank/DDBJ whole genome shotgun (WGS) entry which is preliminary data.</text>
</comment>
<organism evidence="1 2">
    <name type="scientific">Acanthoscelides obtectus</name>
    <name type="common">Bean weevil</name>
    <name type="synonym">Bruchus obtectus</name>
    <dbReference type="NCBI Taxonomy" id="200917"/>
    <lineage>
        <taxon>Eukaryota</taxon>
        <taxon>Metazoa</taxon>
        <taxon>Ecdysozoa</taxon>
        <taxon>Arthropoda</taxon>
        <taxon>Hexapoda</taxon>
        <taxon>Insecta</taxon>
        <taxon>Pterygota</taxon>
        <taxon>Neoptera</taxon>
        <taxon>Endopterygota</taxon>
        <taxon>Coleoptera</taxon>
        <taxon>Polyphaga</taxon>
        <taxon>Cucujiformia</taxon>
        <taxon>Chrysomeloidea</taxon>
        <taxon>Chrysomelidae</taxon>
        <taxon>Bruchinae</taxon>
        <taxon>Bruchini</taxon>
        <taxon>Acanthoscelides</taxon>
    </lineage>
</organism>